<reference evidence="1" key="2">
    <citation type="submission" date="2021-01" db="EMBL/GenBank/DDBJ databases">
        <title>Pan-genome distribution and transcriptional activeness of fungal secondary metabolism genes in Aspergillus section Fumigati.</title>
        <authorList>
            <person name="Takahashi H."/>
            <person name="Umemura M."/>
            <person name="Ninomiya A."/>
            <person name="Kusuya Y."/>
            <person name="Urayama S."/>
            <person name="Shimizu M."/>
            <person name="Watanabe A."/>
            <person name="Kamei K."/>
            <person name="Yaguchi T."/>
            <person name="Hagiwara D."/>
        </authorList>
    </citation>
    <scope>NUCLEOTIDE SEQUENCE</scope>
    <source>
        <strain evidence="1">IFM 46973</strain>
    </source>
</reference>
<name>A0A8E0V662_9EURO</name>
<accession>A0A8E0V662</accession>
<dbReference type="Proteomes" id="UP000036893">
    <property type="component" value="Unassembled WGS sequence"/>
</dbReference>
<sequence>MTYRETQSWTDFFFSQSTPTLSKVDYETQVDFKRFHLDREKWLLWEPVATGRRIGQDVIQVLWLVTKYHGRMVRKYVAKVFPEYTEHDAQLQLRRVPDLCNRGSRVVMNELDPFLNEARVFQRIEKYCDNARKIYFPRFYGVTTDLDRSQFRSGYPNCRAIILEAIKPELASRRILAAHNHSGTGHIESLRRRLQSLDLNLSDFEKEFYCSLLADRCHRLLALHSLAVTHGDVKDEHFRLPGDFHDTVLYDFSISYTFSPEQPYLMNFRLPNKSLKEISHYELKRVEEQVYERAKKLDLQDHIAKSTTATQKDIKDALFQPLQDGPLELIILRVKTRPDG</sequence>
<dbReference type="AlphaFoldDB" id="A0A8E0V662"/>
<organism evidence="1 2">
    <name type="scientific">Aspergillus udagawae</name>
    <dbReference type="NCBI Taxonomy" id="91492"/>
    <lineage>
        <taxon>Eukaryota</taxon>
        <taxon>Fungi</taxon>
        <taxon>Dikarya</taxon>
        <taxon>Ascomycota</taxon>
        <taxon>Pezizomycotina</taxon>
        <taxon>Eurotiomycetes</taxon>
        <taxon>Eurotiomycetidae</taxon>
        <taxon>Eurotiales</taxon>
        <taxon>Aspergillaceae</taxon>
        <taxon>Aspergillus</taxon>
        <taxon>Aspergillus subgen. Fumigati</taxon>
    </lineage>
</organism>
<dbReference type="GeneID" id="66989288"/>
<dbReference type="InterPro" id="IPR011009">
    <property type="entry name" value="Kinase-like_dom_sf"/>
</dbReference>
<dbReference type="RefSeq" id="XP_043151750.1">
    <property type="nucleotide sequence ID" value="XM_043295815.1"/>
</dbReference>
<comment type="caution">
    <text evidence="1">The sequence shown here is derived from an EMBL/GenBank/DDBJ whole genome shotgun (WGS) entry which is preliminary data.</text>
</comment>
<evidence type="ECO:0008006" key="3">
    <source>
        <dbReference type="Google" id="ProtNLM"/>
    </source>
</evidence>
<evidence type="ECO:0000313" key="2">
    <source>
        <dbReference type="Proteomes" id="UP000036893"/>
    </source>
</evidence>
<evidence type="ECO:0000313" key="1">
    <source>
        <dbReference type="EMBL" id="GIC94484.1"/>
    </source>
</evidence>
<gene>
    <name evidence="1" type="ORF">Aud_001812</name>
</gene>
<dbReference type="EMBL" id="BBXM02000010">
    <property type="protein sequence ID" value="GIC94484.1"/>
    <property type="molecule type" value="Genomic_DNA"/>
</dbReference>
<reference evidence="1" key="1">
    <citation type="journal article" date="2015" name="Genome Announc.">
        <title>Draft Genome Sequence of the Pathogenic Filamentous Fungus Aspergillus udagawae Strain IFM 46973T.</title>
        <authorList>
            <person name="Kusuya Y."/>
            <person name="Takahashi-Nakaguchi A."/>
            <person name="Takahashi H."/>
            <person name="Yaguchi T."/>
        </authorList>
    </citation>
    <scope>NUCLEOTIDE SEQUENCE</scope>
    <source>
        <strain evidence="1">IFM 46973</strain>
    </source>
</reference>
<dbReference type="SUPFAM" id="SSF56112">
    <property type="entry name" value="Protein kinase-like (PK-like)"/>
    <property type="match status" value="1"/>
</dbReference>
<proteinExistence type="predicted"/>
<protein>
    <recommendedName>
        <fullName evidence="3">Protein kinase domain-containing protein</fullName>
    </recommendedName>
</protein>